<protein>
    <recommendedName>
        <fullName evidence="4">YHYH domain-containing protein</fullName>
    </recommendedName>
</protein>
<sequence length="376" mass="42530">MNLLQLITLICIIFHIDQVIQQQSYGYNIASCLAFIDKFSNTCDPTLPPATDFDQMDFEEMQCSRPGLCPDLVTFNNCKWERILCVTCRQEGDDIFVRVQTNGMPDHCYAEGQFPPQPKVIDFEIKWNSNDDTKTLVTNVASQIEVDNKLCNNQTFFDNQIPASRGFQIYQGDGDLNYAIGVGLNGVLLYPPISNVTGFDPIYPRGNTQQIINRTVSIDRCLGTTFNESSTYHYHTVSYCSIQDTIPDALYPDSCKNIQQCRIAPLDYHINQFVPQIRKKYPIGIAKDGNIIYGPYDASGQLWDQSTLDVCNGIFVDKQYAYVATPNFPYLVGCWGPGSVKKVSPQCTRNYKSSTIYLKLLSSELILLIMAIFLIY</sequence>
<evidence type="ECO:0000313" key="2">
    <source>
        <dbReference type="EMBL" id="CDW91700.1"/>
    </source>
</evidence>
<reference evidence="2 3" key="1">
    <citation type="submission" date="2014-06" db="EMBL/GenBank/DDBJ databases">
        <authorList>
            <person name="Swart Estienne"/>
        </authorList>
    </citation>
    <scope>NUCLEOTIDE SEQUENCE [LARGE SCALE GENOMIC DNA]</scope>
    <source>
        <strain evidence="2 3">130c</strain>
    </source>
</reference>
<organism evidence="2 3">
    <name type="scientific">Stylonychia lemnae</name>
    <name type="common">Ciliate</name>
    <dbReference type="NCBI Taxonomy" id="5949"/>
    <lineage>
        <taxon>Eukaryota</taxon>
        <taxon>Sar</taxon>
        <taxon>Alveolata</taxon>
        <taxon>Ciliophora</taxon>
        <taxon>Intramacronucleata</taxon>
        <taxon>Spirotrichea</taxon>
        <taxon>Stichotrichia</taxon>
        <taxon>Sporadotrichida</taxon>
        <taxon>Oxytrichidae</taxon>
        <taxon>Stylonychinae</taxon>
        <taxon>Stylonychia</taxon>
    </lineage>
</organism>
<evidence type="ECO:0008006" key="4">
    <source>
        <dbReference type="Google" id="ProtNLM"/>
    </source>
</evidence>
<proteinExistence type="predicted"/>
<dbReference type="OrthoDB" id="185085at2759"/>
<evidence type="ECO:0000313" key="3">
    <source>
        <dbReference type="Proteomes" id="UP000039865"/>
    </source>
</evidence>
<keyword evidence="1" id="KW-0732">Signal</keyword>
<dbReference type="EMBL" id="CCKQ01019678">
    <property type="protein sequence ID" value="CDW91700.1"/>
    <property type="molecule type" value="Genomic_DNA"/>
</dbReference>
<feature type="signal peptide" evidence="1">
    <location>
        <begin position="1"/>
        <end position="21"/>
    </location>
</feature>
<name>A0A078BAV7_STYLE</name>
<dbReference type="InParanoid" id="A0A078BAV7"/>
<dbReference type="AlphaFoldDB" id="A0A078BAV7"/>
<accession>A0A078BAV7</accession>
<feature type="chain" id="PRO_5001730064" description="YHYH domain-containing protein" evidence="1">
    <location>
        <begin position="22"/>
        <end position="376"/>
    </location>
</feature>
<gene>
    <name evidence="2" type="primary">Contig6093.g6517</name>
    <name evidence="2" type="ORF">STYLEM_20859</name>
</gene>
<evidence type="ECO:0000256" key="1">
    <source>
        <dbReference type="SAM" id="SignalP"/>
    </source>
</evidence>
<dbReference type="Proteomes" id="UP000039865">
    <property type="component" value="Unassembled WGS sequence"/>
</dbReference>
<keyword evidence="3" id="KW-1185">Reference proteome</keyword>